<accession>A0A2V4NV54</accession>
<evidence type="ECO:0008006" key="3">
    <source>
        <dbReference type="Google" id="ProtNLM"/>
    </source>
</evidence>
<sequence length="116" mass="12348">MPDRPVEARAEGIALALMGIGAIQAEWIAPDATWQRSDAPVIIGRAAILDATTTAPVLHKITVEQVTAQGKAATVSGRSIDTDGRARLYCHVIRYTSSNAQQIAQIVSFEHNVKAG</sequence>
<dbReference type="RefSeq" id="WP_110794504.1">
    <property type="nucleotide sequence ID" value="NZ_KZ826481.1"/>
</dbReference>
<dbReference type="AlphaFoldDB" id="A0A2V4NV54"/>
<gene>
    <name evidence="1" type="ORF">DI396_02305</name>
</gene>
<dbReference type="SUPFAM" id="SSF54427">
    <property type="entry name" value="NTF2-like"/>
    <property type="match status" value="1"/>
</dbReference>
<dbReference type="Proteomes" id="UP000248012">
    <property type="component" value="Unassembled WGS sequence"/>
</dbReference>
<dbReference type="OrthoDB" id="7860141at2"/>
<protein>
    <recommendedName>
        <fullName evidence="3">SnoaL-like domain-containing protein</fullName>
    </recommendedName>
</protein>
<dbReference type="Gene3D" id="3.10.450.50">
    <property type="match status" value="1"/>
</dbReference>
<evidence type="ECO:0000313" key="1">
    <source>
        <dbReference type="EMBL" id="PYC48926.1"/>
    </source>
</evidence>
<dbReference type="EMBL" id="QFVT01000002">
    <property type="protein sequence ID" value="PYC48926.1"/>
    <property type="molecule type" value="Genomic_DNA"/>
</dbReference>
<proteinExistence type="predicted"/>
<organism evidence="1 2">
    <name type="scientific">Litorivita pollutaquae</name>
    <dbReference type="NCBI Taxonomy" id="2200892"/>
    <lineage>
        <taxon>Bacteria</taxon>
        <taxon>Pseudomonadati</taxon>
        <taxon>Pseudomonadota</taxon>
        <taxon>Alphaproteobacteria</taxon>
        <taxon>Rhodobacterales</taxon>
        <taxon>Paracoccaceae</taxon>
        <taxon>Litorivita</taxon>
    </lineage>
</organism>
<dbReference type="InterPro" id="IPR032710">
    <property type="entry name" value="NTF2-like_dom_sf"/>
</dbReference>
<comment type="caution">
    <text evidence="1">The sequence shown here is derived from an EMBL/GenBank/DDBJ whole genome shotgun (WGS) entry which is preliminary data.</text>
</comment>
<evidence type="ECO:0000313" key="2">
    <source>
        <dbReference type="Proteomes" id="UP000248012"/>
    </source>
</evidence>
<name>A0A2V4NV54_9RHOB</name>
<reference evidence="1 2" key="1">
    <citation type="submission" date="2018-05" db="EMBL/GenBank/DDBJ databases">
        <title>Oceanovita maritima gen. nov., sp. nov., a marine bacterium in the family Rhodobacteraceae isolated from surface seawater of Lundu port Xiamen, China.</title>
        <authorList>
            <person name="Hetharua B.H."/>
            <person name="Min D."/>
            <person name="Liao H."/>
            <person name="Tian Y."/>
        </authorList>
    </citation>
    <scope>NUCLEOTIDE SEQUENCE [LARGE SCALE GENOMIC DNA]</scope>
    <source>
        <strain evidence="1 2">FSX-11</strain>
    </source>
</reference>
<keyword evidence="2" id="KW-1185">Reference proteome</keyword>